<gene>
    <name evidence="9" type="ORF">ABEB36_008923</name>
</gene>
<dbReference type="InterPro" id="IPR011706">
    <property type="entry name" value="Cu-oxidase_C"/>
</dbReference>
<keyword evidence="5" id="KW-0812">Transmembrane</keyword>
<keyword evidence="3" id="KW-0560">Oxidoreductase</keyword>
<evidence type="ECO:0000256" key="5">
    <source>
        <dbReference type="SAM" id="Phobius"/>
    </source>
</evidence>
<evidence type="ECO:0000256" key="4">
    <source>
        <dbReference type="ARBA" id="ARBA00023008"/>
    </source>
</evidence>
<evidence type="ECO:0000256" key="2">
    <source>
        <dbReference type="ARBA" id="ARBA00022723"/>
    </source>
</evidence>
<dbReference type="CDD" id="cd13905">
    <property type="entry name" value="CuRO_3_tcLLC2_insect_like"/>
    <property type="match status" value="1"/>
</dbReference>
<keyword evidence="10" id="KW-1185">Reference proteome</keyword>
<dbReference type="CDD" id="cd13858">
    <property type="entry name" value="CuRO_1_tcLCC2_insect_like"/>
    <property type="match status" value="1"/>
</dbReference>
<dbReference type="InterPro" id="IPR008972">
    <property type="entry name" value="Cupredoxin"/>
</dbReference>
<sequence length="646" mass="73853">MLDSHKEVNNNRGCVEDTKMATLSTSQNILIRLSIVLGMAAAVVTIIYLTPMPDQYFKSCDRPCHELDWPMICRVKLVIEMYNTDNHICQDCRRNSTHPLSSCNNIFCQMTEESNPRTIITANRQIPGPPIQVCQNDILIVDVINKIPGKSVTVHWRGQPNHEAPFMDGVPMVTQCPIPSYTTFQYKFRASQAGTHFYHAYMDADRSNGLFGALIVRQSERLDPNRKMYDVDSKDHLILISEWSGDFSHPSLVNRDLSKALLINGKAPSEKGSSLTMFNVQPGKRHRFRMSYTSGLSSCPVNLTVDNHLLRIIELDGNPTNPYEVSSIQISKGERVDFVLKANRGKGAYYLNVKSNCKTIDLHGLAVINYKSPIEDSDKPDNLWMKDKNKISSISKRHFDTSLCVFESDKVCLGDVKSLDKMPVELRKENVDRQIFLEIDYKYGERDVDYGHYADLRKKLYRINNITFHYPSSPLLTQPMDVPSSIICNEMSIPEKCRNKNICECVHLETIELGQSVEIVLIEQGGDDEHILHFHGNHFYVVGYRQLDRRHTRQEIIELDSQDELIKRNLRNPPLKDTIRIPKYGVLVLRFLANNPGIWMLRDENSHGWSKGLDMVLEVGERHEMVSTPSNFPTCGNYIGPDFFLL</sequence>
<dbReference type="FunFam" id="2.60.40.420:FF:000045">
    <property type="entry name" value="Laccase 2"/>
    <property type="match status" value="1"/>
</dbReference>
<dbReference type="SUPFAM" id="SSF49503">
    <property type="entry name" value="Cupredoxins"/>
    <property type="match status" value="3"/>
</dbReference>
<dbReference type="EMBL" id="JBDJPC010000006">
    <property type="protein sequence ID" value="KAL1498066.1"/>
    <property type="molecule type" value="Genomic_DNA"/>
</dbReference>
<protein>
    <submittedName>
        <fullName evidence="9">Uncharacterized protein</fullName>
    </submittedName>
</protein>
<dbReference type="PANTHER" id="PTHR11709">
    <property type="entry name" value="MULTI-COPPER OXIDASE"/>
    <property type="match status" value="1"/>
</dbReference>
<keyword evidence="5" id="KW-0472">Membrane</keyword>
<dbReference type="PANTHER" id="PTHR11709:SF394">
    <property type="entry name" value="FI03373P-RELATED"/>
    <property type="match status" value="1"/>
</dbReference>
<evidence type="ECO:0000259" key="6">
    <source>
        <dbReference type="Pfam" id="PF00394"/>
    </source>
</evidence>
<comment type="similarity">
    <text evidence="1">Belongs to the multicopper oxidase family.</text>
</comment>
<comment type="caution">
    <text evidence="9">The sequence shown here is derived from an EMBL/GenBank/DDBJ whole genome shotgun (WGS) entry which is preliminary data.</text>
</comment>
<organism evidence="9 10">
    <name type="scientific">Hypothenemus hampei</name>
    <name type="common">Coffee berry borer</name>
    <dbReference type="NCBI Taxonomy" id="57062"/>
    <lineage>
        <taxon>Eukaryota</taxon>
        <taxon>Metazoa</taxon>
        <taxon>Ecdysozoa</taxon>
        <taxon>Arthropoda</taxon>
        <taxon>Hexapoda</taxon>
        <taxon>Insecta</taxon>
        <taxon>Pterygota</taxon>
        <taxon>Neoptera</taxon>
        <taxon>Endopterygota</taxon>
        <taxon>Coleoptera</taxon>
        <taxon>Polyphaga</taxon>
        <taxon>Cucujiformia</taxon>
        <taxon>Curculionidae</taxon>
        <taxon>Scolytinae</taxon>
        <taxon>Hypothenemus</taxon>
    </lineage>
</organism>
<name>A0ABD1ENY4_HYPHA</name>
<accession>A0ABD1ENY4</accession>
<evidence type="ECO:0000313" key="10">
    <source>
        <dbReference type="Proteomes" id="UP001566132"/>
    </source>
</evidence>
<proteinExistence type="inferred from homology"/>
<dbReference type="InterPro" id="IPR045087">
    <property type="entry name" value="Cu-oxidase_fam"/>
</dbReference>
<dbReference type="GO" id="GO:0046872">
    <property type="term" value="F:metal ion binding"/>
    <property type="evidence" value="ECO:0007669"/>
    <property type="project" value="UniProtKB-KW"/>
</dbReference>
<dbReference type="InterPro" id="IPR001117">
    <property type="entry name" value="Cu-oxidase_2nd"/>
</dbReference>
<dbReference type="AlphaFoldDB" id="A0ABD1ENY4"/>
<feature type="transmembrane region" description="Helical" evidence="5">
    <location>
        <begin position="29"/>
        <end position="49"/>
    </location>
</feature>
<keyword evidence="2" id="KW-0479">Metal-binding</keyword>
<keyword evidence="4" id="KW-0186">Copper</keyword>
<evidence type="ECO:0000256" key="1">
    <source>
        <dbReference type="ARBA" id="ARBA00010609"/>
    </source>
</evidence>
<dbReference type="Pfam" id="PF07732">
    <property type="entry name" value="Cu-oxidase_3"/>
    <property type="match status" value="1"/>
</dbReference>
<reference evidence="9 10" key="1">
    <citation type="submission" date="2024-05" db="EMBL/GenBank/DDBJ databases">
        <title>Genetic variation in Jamaican populations of the coffee berry borer (Hypothenemus hampei).</title>
        <authorList>
            <person name="Errbii M."/>
            <person name="Myrie A."/>
        </authorList>
    </citation>
    <scope>NUCLEOTIDE SEQUENCE [LARGE SCALE GENOMIC DNA]</scope>
    <source>
        <strain evidence="9">JA-Hopewell-2020-01-JO</strain>
        <tissue evidence="9">Whole body</tissue>
    </source>
</reference>
<evidence type="ECO:0000259" key="7">
    <source>
        <dbReference type="Pfam" id="PF07731"/>
    </source>
</evidence>
<dbReference type="Proteomes" id="UP001566132">
    <property type="component" value="Unassembled WGS sequence"/>
</dbReference>
<dbReference type="InterPro" id="IPR011707">
    <property type="entry name" value="Cu-oxidase-like_N"/>
</dbReference>
<dbReference type="Gene3D" id="2.60.40.420">
    <property type="entry name" value="Cupredoxins - blue copper proteins"/>
    <property type="match status" value="3"/>
</dbReference>
<feature type="domain" description="Plastocyanin-like" evidence="8">
    <location>
        <begin position="114"/>
        <end position="220"/>
    </location>
</feature>
<dbReference type="GO" id="GO:0016491">
    <property type="term" value="F:oxidoreductase activity"/>
    <property type="evidence" value="ECO:0007669"/>
    <property type="project" value="UniProtKB-KW"/>
</dbReference>
<dbReference type="Pfam" id="PF00394">
    <property type="entry name" value="Cu-oxidase"/>
    <property type="match status" value="1"/>
</dbReference>
<feature type="domain" description="Plastocyanin-like" evidence="7">
    <location>
        <begin position="498"/>
        <end position="619"/>
    </location>
</feature>
<evidence type="ECO:0000259" key="8">
    <source>
        <dbReference type="Pfam" id="PF07732"/>
    </source>
</evidence>
<evidence type="ECO:0000313" key="9">
    <source>
        <dbReference type="EMBL" id="KAL1498066.1"/>
    </source>
</evidence>
<keyword evidence="5" id="KW-1133">Transmembrane helix</keyword>
<feature type="domain" description="Plastocyanin-like" evidence="6">
    <location>
        <begin position="240"/>
        <end position="371"/>
    </location>
</feature>
<evidence type="ECO:0000256" key="3">
    <source>
        <dbReference type="ARBA" id="ARBA00023002"/>
    </source>
</evidence>
<dbReference type="Pfam" id="PF07731">
    <property type="entry name" value="Cu-oxidase_2"/>
    <property type="match status" value="1"/>
</dbReference>